<keyword evidence="2" id="KW-1185">Reference proteome</keyword>
<proteinExistence type="predicted"/>
<reference evidence="1 2" key="1">
    <citation type="submission" date="2024-02" db="EMBL/GenBank/DDBJ databases">
        <title>First report Erwinia aphidicola in onion in Chile.</title>
        <authorList>
            <person name="Valenzuela M."/>
            <person name="Pena M."/>
            <person name="Dutta B."/>
        </authorList>
    </citation>
    <scope>NUCLEOTIDE SEQUENCE [LARGE SCALE GENOMIC DNA]</scope>
    <source>
        <strain evidence="1 2">QCJ3A</strain>
    </source>
</reference>
<dbReference type="EMBL" id="JBANEI010000001">
    <property type="protein sequence ID" value="MEI2680747.1"/>
    <property type="molecule type" value="Genomic_DNA"/>
</dbReference>
<sequence length="52" mass="5931">MTFIEIKDKNTEHDPALTMAKLLHKLERSAISGHPLSDLLVISHYFIQNISL</sequence>
<organism evidence="1 2">
    <name type="scientific">Erwinia aphidicola</name>
    <dbReference type="NCBI Taxonomy" id="68334"/>
    <lineage>
        <taxon>Bacteria</taxon>
        <taxon>Pseudomonadati</taxon>
        <taxon>Pseudomonadota</taxon>
        <taxon>Gammaproteobacteria</taxon>
        <taxon>Enterobacterales</taxon>
        <taxon>Erwiniaceae</taxon>
        <taxon>Erwinia</taxon>
    </lineage>
</organism>
<accession>A0ABU8DB54</accession>
<comment type="caution">
    <text evidence="1">The sequence shown here is derived from an EMBL/GenBank/DDBJ whole genome shotgun (WGS) entry which is preliminary data.</text>
</comment>
<protein>
    <submittedName>
        <fullName evidence="1">Uncharacterized protein</fullName>
    </submittedName>
</protein>
<evidence type="ECO:0000313" key="2">
    <source>
        <dbReference type="Proteomes" id="UP001306592"/>
    </source>
</evidence>
<dbReference type="Proteomes" id="UP001306592">
    <property type="component" value="Unassembled WGS sequence"/>
</dbReference>
<gene>
    <name evidence="1" type="ORF">V8N49_03620</name>
</gene>
<evidence type="ECO:0000313" key="1">
    <source>
        <dbReference type="EMBL" id="MEI2680747.1"/>
    </source>
</evidence>
<dbReference type="RefSeq" id="WP_336202383.1">
    <property type="nucleotide sequence ID" value="NZ_JBANEI010000001.1"/>
</dbReference>
<name>A0ABU8DB54_ERWAP</name>